<evidence type="ECO:0000313" key="13">
    <source>
        <dbReference type="EMBL" id="KAK7027523.1"/>
    </source>
</evidence>
<feature type="transmembrane region" description="Helical" evidence="11">
    <location>
        <begin position="236"/>
        <end position="253"/>
    </location>
</feature>
<comment type="caution">
    <text evidence="13">The sequence shown here is derived from an EMBL/GenBank/DDBJ whole genome shotgun (WGS) entry which is preliminary data.</text>
</comment>
<evidence type="ECO:0000256" key="9">
    <source>
        <dbReference type="ARBA" id="ARBA00023136"/>
    </source>
</evidence>
<dbReference type="Pfam" id="PF08030">
    <property type="entry name" value="NAD_binding_6"/>
    <property type="match status" value="1"/>
</dbReference>
<sequence>MSDFGAPPVIPTEFQQYNSYVIDPQWQRKFSIIWASVFAGFVVFSLPHLTRSILSRRAFSGLFGVRERAPGMEYTPIVDGNSSVSKVPIQNPKSLTVRDRSQFAQTLDGLLGSAGSLFLWSAPLIGMNLGQVILIVLYVLVLIMCITMDAQLVENANRAGFMALAQFPVVFLFATKNSVASLLLGPGNGYERLNFIHRWAGRGMFLGGVIHGALWIRNHLEWDIQIIGAQKETSGVAAMALLCLIVLTSMRPVRMYFYQVFFVLHILLFVAFFVTVCYHTIYAPPWIFPPLAFYGLDMLLRLFKYRIKDATLTAIDNQMTLIRIPHCDSGWEAGQHIRLRVFFSGRVFESHPLSIMNAPSPNSCLTGPNARGVILGARVRGDWTRALNTYAEAEKASIISSTSKIVDEEVVSDVPIQVMVDGPYGGCSLDLGRYESILLIAGGSGATFTLGLLDDIVGRCTRLGRSRGERTRRIEFAWYVKSFGAIEWFASMLADIAKAADSVEDLDLHVSVFVTCLCNPEAVPWIPNMDVLMQKPEPKELLMQLIMLSVGSSSAHKTLDSESGTSARVGSRARTGGGLAVCAAGPEGLVRKAGNAVARMSLTRGIELGGIDLHTEVYSM</sequence>
<dbReference type="InterPro" id="IPR039261">
    <property type="entry name" value="FNR_nucleotide-bd"/>
</dbReference>
<feature type="transmembrane region" description="Helical" evidence="11">
    <location>
        <begin position="159"/>
        <end position="179"/>
    </location>
</feature>
<evidence type="ECO:0000256" key="11">
    <source>
        <dbReference type="SAM" id="Phobius"/>
    </source>
</evidence>
<evidence type="ECO:0000256" key="2">
    <source>
        <dbReference type="ARBA" id="ARBA00006278"/>
    </source>
</evidence>
<feature type="transmembrane region" description="Helical" evidence="11">
    <location>
        <begin position="132"/>
        <end position="153"/>
    </location>
</feature>
<dbReference type="GO" id="GO:0005886">
    <property type="term" value="C:plasma membrane"/>
    <property type="evidence" value="ECO:0007669"/>
    <property type="project" value="TreeGrafter"/>
</dbReference>
<dbReference type="InterPro" id="IPR013112">
    <property type="entry name" value="FAD-bd_8"/>
</dbReference>
<keyword evidence="8" id="KW-0406">Ion transport</keyword>
<dbReference type="Proteomes" id="UP001383192">
    <property type="component" value="Unassembled WGS sequence"/>
</dbReference>
<keyword evidence="5" id="KW-0249">Electron transport</keyword>
<keyword evidence="14" id="KW-1185">Reference proteome</keyword>
<dbReference type="SFLD" id="SFLDG01168">
    <property type="entry name" value="Ferric_reductase_subgroup_(FRE"/>
    <property type="match status" value="1"/>
</dbReference>
<evidence type="ECO:0000256" key="5">
    <source>
        <dbReference type="ARBA" id="ARBA00022982"/>
    </source>
</evidence>
<dbReference type="CDD" id="cd06186">
    <property type="entry name" value="NOX_Duox_like_FAD_NADP"/>
    <property type="match status" value="1"/>
</dbReference>
<dbReference type="InterPro" id="IPR013130">
    <property type="entry name" value="Fe3_Rdtase_TM_dom"/>
</dbReference>
<feature type="transmembrane region" description="Helical" evidence="11">
    <location>
        <begin position="30"/>
        <end position="49"/>
    </location>
</feature>
<dbReference type="InterPro" id="IPR017927">
    <property type="entry name" value="FAD-bd_FR_type"/>
</dbReference>
<feature type="domain" description="FAD-binding FR-type" evidence="12">
    <location>
        <begin position="300"/>
        <end position="430"/>
    </location>
</feature>
<dbReference type="Pfam" id="PF01794">
    <property type="entry name" value="Ferric_reduct"/>
    <property type="match status" value="1"/>
</dbReference>
<dbReference type="Pfam" id="PF08022">
    <property type="entry name" value="FAD_binding_8"/>
    <property type="match status" value="1"/>
</dbReference>
<evidence type="ECO:0000256" key="8">
    <source>
        <dbReference type="ARBA" id="ARBA00023065"/>
    </source>
</evidence>
<dbReference type="GO" id="GO:0000293">
    <property type="term" value="F:ferric-chelate reductase activity"/>
    <property type="evidence" value="ECO:0007669"/>
    <property type="project" value="UniProtKB-ARBA"/>
</dbReference>
<dbReference type="SFLD" id="SFLDS00052">
    <property type="entry name" value="Ferric_Reductase_Domain"/>
    <property type="match status" value="1"/>
</dbReference>
<dbReference type="SUPFAM" id="SSF52343">
    <property type="entry name" value="Ferredoxin reductase-like, C-terminal NADP-linked domain"/>
    <property type="match status" value="1"/>
</dbReference>
<keyword evidence="3" id="KW-0813">Transport</keyword>
<comment type="similarity">
    <text evidence="2">Belongs to the ferric reductase (FRE) family.</text>
</comment>
<feature type="transmembrane region" description="Helical" evidence="11">
    <location>
        <begin position="260"/>
        <end position="281"/>
    </location>
</feature>
<keyword evidence="4 11" id="KW-0812">Transmembrane</keyword>
<evidence type="ECO:0000313" key="14">
    <source>
        <dbReference type="Proteomes" id="UP001383192"/>
    </source>
</evidence>
<dbReference type="PROSITE" id="PS51384">
    <property type="entry name" value="FAD_FR"/>
    <property type="match status" value="1"/>
</dbReference>
<dbReference type="GO" id="GO:0006826">
    <property type="term" value="P:iron ion transport"/>
    <property type="evidence" value="ECO:0007669"/>
    <property type="project" value="TreeGrafter"/>
</dbReference>
<evidence type="ECO:0000256" key="4">
    <source>
        <dbReference type="ARBA" id="ARBA00022692"/>
    </source>
</evidence>
<keyword evidence="10" id="KW-0325">Glycoprotein</keyword>
<accession>A0AAW0BLN1</accession>
<dbReference type="Gene3D" id="3.40.50.80">
    <property type="entry name" value="Nucleotide-binding domain of ferredoxin-NADP reductase (FNR) module"/>
    <property type="match status" value="1"/>
</dbReference>
<dbReference type="GO" id="GO:0006879">
    <property type="term" value="P:intracellular iron ion homeostasis"/>
    <property type="evidence" value="ECO:0007669"/>
    <property type="project" value="TreeGrafter"/>
</dbReference>
<dbReference type="EMBL" id="JAYKXP010000094">
    <property type="protein sequence ID" value="KAK7027523.1"/>
    <property type="molecule type" value="Genomic_DNA"/>
</dbReference>
<reference evidence="13 14" key="1">
    <citation type="submission" date="2024-01" db="EMBL/GenBank/DDBJ databases">
        <title>A draft genome for a cacao thread blight-causing isolate of Paramarasmius palmivorus.</title>
        <authorList>
            <person name="Baruah I.K."/>
            <person name="Bukari Y."/>
            <person name="Amoako-Attah I."/>
            <person name="Meinhardt L.W."/>
            <person name="Bailey B.A."/>
            <person name="Cohen S.P."/>
        </authorList>
    </citation>
    <scope>NUCLEOTIDE SEQUENCE [LARGE SCALE GENOMIC DNA]</scope>
    <source>
        <strain evidence="13 14">GH-12</strain>
    </source>
</reference>
<keyword evidence="7" id="KW-0560">Oxidoreductase</keyword>
<evidence type="ECO:0000256" key="1">
    <source>
        <dbReference type="ARBA" id="ARBA00004141"/>
    </source>
</evidence>
<proteinExistence type="inferred from homology"/>
<dbReference type="GO" id="GO:0015677">
    <property type="term" value="P:copper ion import"/>
    <property type="evidence" value="ECO:0007669"/>
    <property type="project" value="TreeGrafter"/>
</dbReference>
<feature type="transmembrane region" description="Helical" evidence="11">
    <location>
        <begin position="199"/>
        <end position="216"/>
    </location>
</feature>
<organism evidence="13 14">
    <name type="scientific">Paramarasmius palmivorus</name>
    <dbReference type="NCBI Taxonomy" id="297713"/>
    <lineage>
        <taxon>Eukaryota</taxon>
        <taxon>Fungi</taxon>
        <taxon>Dikarya</taxon>
        <taxon>Basidiomycota</taxon>
        <taxon>Agaricomycotina</taxon>
        <taxon>Agaricomycetes</taxon>
        <taxon>Agaricomycetidae</taxon>
        <taxon>Agaricales</taxon>
        <taxon>Marasmiineae</taxon>
        <taxon>Marasmiaceae</taxon>
        <taxon>Paramarasmius</taxon>
    </lineage>
</organism>
<comment type="subcellular location">
    <subcellularLocation>
        <location evidence="1">Membrane</location>
        <topology evidence="1">Multi-pass membrane protein</topology>
    </subcellularLocation>
</comment>
<gene>
    <name evidence="13" type="primary">FRP1_2</name>
    <name evidence="13" type="ORF">VNI00_015156</name>
</gene>
<keyword evidence="6 11" id="KW-1133">Transmembrane helix</keyword>
<evidence type="ECO:0000256" key="7">
    <source>
        <dbReference type="ARBA" id="ARBA00023002"/>
    </source>
</evidence>
<evidence type="ECO:0000256" key="10">
    <source>
        <dbReference type="ARBA" id="ARBA00023180"/>
    </source>
</evidence>
<evidence type="ECO:0000256" key="3">
    <source>
        <dbReference type="ARBA" id="ARBA00022448"/>
    </source>
</evidence>
<dbReference type="PANTHER" id="PTHR32361:SF9">
    <property type="entry name" value="FERRIC REDUCTASE TRANSMEMBRANE COMPONENT 3-RELATED"/>
    <property type="match status" value="1"/>
</dbReference>
<dbReference type="InterPro" id="IPR051410">
    <property type="entry name" value="Ferric/Cupric_Reductase"/>
</dbReference>
<protein>
    <submittedName>
        <fullName evidence="13">Ferric-chelate reductase Frp1</fullName>
    </submittedName>
</protein>
<keyword evidence="9 11" id="KW-0472">Membrane</keyword>
<dbReference type="PANTHER" id="PTHR32361">
    <property type="entry name" value="FERRIC/CUPRIC REDUCTASE TRANSMEMBRANE COMPONENT"/>
    <property type="match status" value="1"/>
</dbReference>
<name>A0AAW0BLN1_9AGAR</name>
<dbReference type="AlphaFoldDB" id="A0AAW0BLN1"/>
<evidence type="ECO:0000259" key="12">
    <source>
        <dbReference type="PROSITE" id="PS51384"/>
    </source>
</evidence>
<evidence type="ECO:0000256" key="6">
    <source>
        <dbReference type="ARBA" id="ARBA00022989"/>
    </source>
</evidence>
<dbReference type="InterPro" id="IPR013121">
    <property type="entry name" value="Fe_red_NAD-bd_6"/>
</dbReference>